<dbReference type="AlphaFoldDB" id="A0A3M7RQP6"/>
<feature type="compositionally biased region" description="Polar residues" evidence="1">
    <location>
        <begin position="59"/>
        <end position="69"/>
    </location>
</feature>
<reference evidence="2 3" key="1">
    <citation type="journal article" date="2018" name="Sci. Rep.">
        <title>Genomic signatures of local adaptation to the degree of environmental predictability in rotifers.</title>
        <authorList>
            <person name="Franch-Gras L."/>
            <person name="Hahn C."/>
            <person name="Garcia-Roger E.M."/>
            <person name="Carmona M.J."/>
            <person name="Serra M."/>
            <person name="Gomez A."/>
        </authorList>
    </citation>
    <scope>NUCLEOTIDE SEQUENCE [LARGE SCALE GENOMIC DNA]</scope>
    <source>
        <strain evidence="2">HYR1</strain>
    </source>
</reference>
<comment type="caution">
    <text evidence="2">The sequence shown here is derived from an EMBL/GenBank/DDBJ whole genome shotgun (WGS) entry which is preliminary data.</text>
</comment>
<dbReference type="Proteomes" id="UP000276133">
    <property type="component" value="Unassembled WGS sequence"/>
</dbReference>
<evidence type="ECO:0000313" key="2">
    <source>
        <dbReference type="EMBL" id="RNA25903.1"/>
    </source>
</evidence>
<dbReference type="EMBL" id="REGN01002841">
    <property type="protein sequence ID" value="RNA25903.1"/>
    <property type="molecule type" value="Genomic_DNA"/>
</dbReference>
<proteinExistence type="predicted"/>
<organism evidence="2 3">
    <name type="scientific">Brachionus plicatilis</name>
    <name type="common">Marine rotifer</name>
    <name type="synonym">Brachionus muelleri</name>
    <dbReference type="NCBI Taxonomy" id="10195"/>
    <lineage>
        <taxon>Eukaryota</taxon>
        <taxon>Metazoa</taxon>
        <taxon>Spiralia</taxon>
        <taxon>Gnathifera</taxon>
        <taxon>Rotifera</taxon>
        <taxon>Eurotatoria</taxon>
        <taxon>Monogononta</taxon>
        <taxon>Pseudotrocha</taxon>
        <taxon>Ploima</taxon>
        <taxon>Brachionidae</taxon>
        <taxon>Brachionus</taxon>
    </lineage>
</organism>
<name>A0A3M7RQP6_BRAPC</name>
<protein>
    <submittedName>
        <fullName evidence="2">Uncharacterized protein</fullName>
    </submittedName>
</protein>
<gene>
    <name evidence="2" type="ORF">BpHYR1_013157</name>
</gene>
<feature type="region of interest" description="Disordered" evidence="1">
    <location>
        <begin position="43"/>
        <end position="81"/>
    </location>
</feature>
<sequence>MSVQCIHLMAICQKLVLQMKQIRSNDLSSKFFKSTTARLACGGVPHERTPMTLDGGLAGQSSRMTSDASGRSGEGEKANNF</sequence>
<keyword evidence="3" id="KW-1185">Reference proteome</keyword>
<evidence type="ECO:0000256" key="1">
    <source>
        <dbReference type="SAM" id="MobiDB-lite"/>
    </source>
</evidence>
<accession>A0A3M7RQP6</accession>
<evidence type="ECO:0000313" key="3">
    <source>
        <dbReference type="Proteomes" id="UP000276133"/>
    </source>
</evidence>